<dbReference type="SUPFAM" id="SSF143011">
    <property type="entry name" value="RelE-like"/>
    <property type="match status" value="1"/>
</dbReference>
<gene>
    <name evidence="1" type="ORF">HZT40_04180</name>
</gene>
<proteinExistence type="predicted"/>
<dbReference type="InterPro" id="IPR035093">
    <property type="entry name" value="RelE/ParE_toxin_dom_sf"/>
</dbReference>
<protein>
    <submittedName>
        <fullName evidence="1">Uncharacterized protein</fullName>
    </submittedName>
</protein>
<evidence type="ECO:0000313" key="2">
    <source>
        <dbReference type="Proteomes" id="UP000510621"/>
    </source>
</evidence>
<sequence length="173" mass="18954">MQYQNKKGCQNGCIKNVQRFCQGSTPSPQRDKRETHKSIFLLTSDPRHPSLQVKKIKGAKRNDVYECRIDKSWRMVMRDIGQMQYDLIAIGEHDKTINLGKSVLDDSAAITSGLAALGGGSIAGGGGGMAAGQSIVNTISQPLGASGSIGCWAQYLDYGDDQRNFRRSYPIRK</sequence>
<keyword evidence="2" id="KW-1185">Reference proteome</keyword>
<organism evidence="1 2">
    <name type="scientific">Candidatus Thiothrix singaporensis</name>
    <dbReference type="NCBI Taxonomy" id="2799669"/>
    <lineage>
        <taxon>Bacteria</taxon>
        <taxon>Pseudomonadati</taxon>
        <taxon>Pseudomonadota</taxon>
        <taxon>Gammaproteobacteria</taxon>
        <taxon>Thiotrichales</taxon>
        <taxon>Thiotrichaceae</taxon>
        <taxon>Thiothrix</taxon>
    </lineage>
</organism>
<name>A0A7L6AME8_9GAMM</name>
<dbReference type="KEGG" id="this:HZT40_04180"/>
<dbReference type="EMBL" id="CP059265">
    <property type="protein sequence ID" value="QLQ30258.1"/>
    <property type="molecule type" value="Genomic_DNA"/>
</dbReference>
<dbReference type="AlphaFoldDB" id="A0A7L6AME8"/>
<evidence type="ECO:0000313" key="1">
    <source>
        <dbReference type="EMBL" id="QLQ30258.1"/>
    </source>
</evidence>
<reference evidence="1" key="1">
    <citation type="submission" date="2020-06" db="EMBL/GenBank/DDBJ databases">
        <title>Analysis procedures for assessing recovery of high quality, complete, closed genomes from Nanopore long read metagenome sequencing.</title>
        <authorList>
            <person name="Bessarab I."/>
            <person name="Arumugam K."/>
            <person name="Haryono M."/>
            <person name="Liu X."/>
            <person name="Roy S."/>
            <person name="Zuniga-Montanez R.E."/>
            <person name="Qiu G."/>
            <person name="Drautz-Moses D.I."/>
            <person name="Law Y.Y."/>
            <person name="Wuertz S."/>
            <person name="Lauro F.M."/>
            <person name="Huson D.H."/>
            <person name="Williams R.B."/>
        </authorList>
    </citation>
    <scope>NUCLEOTIDE SEQUENCE [LARGE SCALE GENOMIC DNA]</scope>
    <source>
        <strain evidence="1">SSD2</strain>
    </source>
</reference>
<accession>A0A7L6AME8</accession>
<dbReference type="Proteomes" id="UP000510621">
    <property type="component" value="Chromosome"/>
</dbReference>